<comment type="subcellular location">
    <subcellularLocation>
        <location evidence="1">Cell membrane</location>
        <topology evidence="1">Multi-pass membrane protein</topology>
    </subcellularLocation>
</comment>
<evidence type="ECO:0000256" key="2">
    <source>
        <dbReference type="ARBA" id="ARBA00022448"/>
    </source>
</evidence>
<feature type="transmembrane region" description="Helical" evidence="8">
    <location>
        <begin position="227"/>
        <end position="247"/>
    </location>
</feature>
<dbReference type="InterPro" id="IPR050171">
    <property type="entry name" value="MFS_Transporters"/>
</dbReference>
<feature type="transmembrane region" description="Helical" evidence="8">
    <location>
        <begin position="35"/>
        <end position="59"/>
    </location>
</feature>
<keyword evidence="11" id="KW-1185">Reference proteome</keyword>
<feature type="compositionally biased region" description="Low complexity" evidence="7">
    <location>
        <begin position="419"/>
        <end position="433"/>
    </location>
</feature>
<keyword evidence="5 8" id="KW-1133">Transmembrane helix</keyword>
<dbReference type="InterPro" id="IPR036259">
    <property type="entry name" value="MFS_trans_sf"/>
</dbReference>
<keyword evidence="2" id="KW-0813">Transport</keyword>
<evidence type="ECO:0000256" key="7">
    <source>
        <dbReference type="SAM" id="MobiDB-lite"/>
    </source>
</evidence>
<reference evidence="10" key="1">
    <citation type="journal article" date="2018" name="Int. J. Syst. Evol. Microbiol.">
        <title>Jatrophihabitans telluris sp. nov., isolated from sediment soil of lava forest wetlands and the emended description of the genus Jatrophihabitans.</title>
        <authorList>
            <person name="Lee K.C."/>
            <person name="Suh M.K."/>
            <person name="Eom M.K."/>
            <person name="Kim K.K."/>
            <person name="Kim J.S."/>
            <person name="Kim D.S."/>
            <person name="Ko S.H."/>
            <person name="Shin Y.K."/>
            <person name="Lee J.S."/>
        </authorList>
    </citation>
    <scope>NUCLEOTIDE SEQUENCE</scope>
    <source>
        <strain evidence="10">N237</strain>
    </source>
</reference>
<evidence type="ECO:0000256" key="8">
    <source>
        <dbReference type="SAM" id="Phobius"/>
    </source>
</evidence>
<feature type="transmembrane region" description="Helical" evidence="8">
    <location>
        <begin position="358"/>
        <end position="381"/>
    </location>
</feature>
<dbReference type="InterPro" id="IPR020846">
    <property type="entry name" value="MFS_dom"/>
</dbReference>
<feature type="transmembrane region" description="Helical" evidence="8">
    <location>
        <begin position="159"/>
        <end position="180"/>
    </location>
</feature>
<dbReference type="SUPFAM" id="SSF103473">
    <property type="entry name" value="MFS general substrate transporter"/>
    <property type="match status" value="1"/>
</dbReference>
<gene>
    <name evidence="10" type="ORF">M6D93_05980</name>
</gene>
<evidence type="ECO:0000313" key="10">
    <source>
        <dbReference type="EMBL" id="UQX89553.1"/>
    </source>
</evidence>
<evidence type="ECO:0000256" key="6">
    <source>
        <dbReference type="ARBA" id="ARBA00023136"/>
    </source>
</evidence>
<evidence type="ECO:0000256" key="3">
    <source>
        <dbReference type="ARBA" id="ARBA00022475"/>
    </source>
</evidence>
<evidence type="ECO:0000256" key="1">
    <source>
        <dbReference type="ARBA" id="ARBA00004651"/>
    </source>
</evidence>
<accession>A0ABY4R0X5</accession>
<dbReference type="PROSITE" id="PS00216">
    <property type="entry name" value="SUGAR_TRANSPORT_1"/>
    <property type="match status" value="1"/>
</dbReference>
<evidence type="ECO:0000256" key="4">
    <source>
        <dbReference type="ARBA" id="ARBA00022692"/>
    </source>
</evidence>
<feature type="transmembrane region" description="Helical" evidence="8">
    <location>
        <begin position="100"/>
        <end position="118"/>
    </location>
</feature>
<reference evidence="10" key="2">
    <citation type="submission" date="2022-05" db="EMBL/GenBank/DDBJ databases">
        <authorList>
            <person name="Kim J.-S."/>
            <person name="Lee K."/>
            <person name="Suh M."/>
            <person name="Eom M."/>
            <person name="Kim J.-S."/>
            <person name="Kim D.-S."/>
            <person name="Ko S.-H."/>
            <person name="Shin Y."/>
            <person name="Lee J.-S."/>
        </authorList>
    </citation>
    <scope>NUCLEOTIDE SEQUENCE</scope>
    <source>
        <strain evidence="10">N237</strain>
    </source>
</reference>
<dbReference type="RefSeq" id="WP_249773449.1">
    <property type="nucleotide sequence ID" value="NZ_CP097332.1"/>
</dbReference>
<feature type="domain" description="Major facilitator superfamily (MFS) profile" evidence="9">
    <location>
        <begin position="33"/>
        <end position="419"/>
    </location>
</feature>
<dbReference type="EMBL" id="CP097332">
    <property type="protein sequence ID" value="UQX89553.1"/>
    <property type="molecule type" value="Genomic_DNA"/>
</dbReference>
<feature type="transmembrane region" description="Helical" evidence="8">
    <location>
        <begin position="267"/>
        <end position="288"/>
    </location>
</feature>
<feature type="transmembrane region" description="Helical" evidence="8">
    <location>
        <begin position="393"/>
        <end position="409"/>
    </location>
</feature>
<feature type="transmembrane region" description="Helical" evidence="8">
    <location>
        <begin position="186"/>
        <end position="206"/>
    </location>
</feature>
<name>A0ABY4R0X5_9ACTN</name>
<dbReference type="InterPro" id="IPR005829">
    <property type="entry name" value="Sugar_transporter_CS"/>
</dbReference>
<organism evidence="10 11">
    <name type="scientific">Jatrophihabitans telluris</name>
    <dbReference type="NCBI Taxonomy" id="2038343"/>
    <lineage>
        <taxon>Bacteria</taxon>
        <taxon>Bacillati</taxon>
        <taxon>Actinomycetota</taxon>
        <taxon>Actinomycetes</taxon>
        <taxon>Jatrophihabitantales</taxon>
        <taxon>Jatrophihabitantaceae</taxon>
        <taxon>Jatrophihabitans</taxon>
    </lineage>
</organism>
<feature type="transmembrane region" description="Helical" evidence="8">
    <location>
        <begin position="124"/>
        <end position="147"/>
    </location>
</feature>
<feature type="region of interest" description="Disordered" evidence="7">
    <location>
        <begin position="419"/>
        <end position="444"/>
    </location>
</feature>
<dbReference type="PANTHER" id="PTHR23517">
    <property type="entry name" value="RESISTANCE PROTEIN MDTM, PUTATIVE-RELATED-RELATED"/>
    <property type="match status" value="1"/>
</dbReference>
<feature type="transmembrane region" description="Helical" evidence="8">
    <location>
        <begin position="65"/>
        <end position="88"/>
    </location>
</feature>
<dbReference type="PROSITE" id="PS50850">
    <property type="entry name" value="MFS"/>
    <property type="match status" value="1"/>
</dbReference>
<feature type="transmembrane region" description="Helical" evidence="8">
    <location>
        <begin position="321"/>
        <end position="346"/>
    </location>
</feature>
<dbReference type="Proteomes" id="UP001056336">
    <property type="component" value="Chromosome"/>
</dbReference>
<keyword evidence="4 8" id="KW-0812">Transmembrane</keyword>
<proteinExistence type="predicted"/>
<dbReference type="InterPro" id="IPR011701">
    <property type="entry name" value="MFS"/>
</dbReference>
<protein>
    <submittedName>
        <fullName evidence="10">MFS transporter</fullName>
    </submittedName>
</protein>
<evidence type="ECO:0000259" key="9">
    <source>
        <dbReference type="PROSITE" id="PS50850"/>
    </source>
</evidence>
<evidence type="ECO:0000256" key="5">
    <source>
        <dbReference type="ARBA" id="ARBA00022989"/>
    </source>
</evidence>
<dbReference type="Pfam" id="PF07690">
    <property type="entry name" value="MFS_1"/>
    <property type="match status" value="1"/>
</dbReference>
<dbReference type="PANTHER" id="PTHR23517:SF13">
    <property type="entry name" value="MAJOR FACILITATOR SUPERFAMILY MFS_1"/>
    <property type="match status" value="1"/>
</dbReference>
<keyword evidence="3" id="KW-1003">Cell membrane</keyword>
<keyword evidence="6 8" id="KW-0472">Membrane</keyword>
<feature type="transmembrane region" description="Helical" evidence="8">
    <location>
        <begin position="295"/>
        <end position="315"/>
    </location>
</feature>
<dbReference type="Gene3D" id="1.20.1250.20">
    <property type="entry name" value="MFS general substrate transporter like domains"/>
    <property type="match status" value="1"/>
</dbReference>
<sequence length="444" mass="44487">MSSALIDATPVPVGTDRLGSTPFTRRKRLPTTAALLLLASIVVSFLAASSAPTPLYAFYQAEWGFSPITTTVVFGVYAVAVLVALLTIGKLSDHLGRRPVLLVSIAVQALSMIVFATADSVTALLIARVVQGLSTGAAVGAVGAGMLDLDRERGTLANAVAPGTGTATGALVSALVVQYLPSPAHLIYLILLGVFALQAVGVLLLPETVTPKAGALASLVPEILIPPAVRGAVSTAAPVLFAVWALAGFYGSLGPALVRRLSGSSSAVYGGLSLFVLAGVAALSVLLLRRTGAQAVMGLGILALIVGVGLTVIAISVSSTALFFLGTGVAGVGFGSGFQGGIRTVLPRTAPHERSGVLSVLYLVSYLGLGVPAVLGGYLVVNAGGLLDTAREYGLAVIVLALLAAVGLARGRLRRAPGAVDGDSGDSVYSGDSGDAGDARSSAA</sequence>
<evidence type="ECO:0000313" key="11">
    <source>
        <dbReference type="Proteomes" id="UP001056336"/>
    </source>
</evidence>